<protein>
    <recommendedName>
        <fullName evidence="6">Transposase</fullName>
    </recommendedName>
</protein>
<keyword evidence="5" id="KW-1185">Reference proteome</keyword>
<feature type="compositionally biased region" description="Basic and acidic residues" evidence="1">
    <location>
        <begin position="61"/>
        <end position="70"/>
    </location>
</feature>
<gene>
    <name evidence="2" type="ORF">HQ38_02835</name>
    <name evidence="3" type="ORF">NCTC12858_01387</name>
</gene>
<dbReference type="EMBL" id="LS483447">
    <property type="protein sequence ID" value="SQH73526.1"/>
    <property type="molecule type" value="Genomic_DNA"/>
</dbReference>
<proteinExistence type="predicted"/>
<sequence length="70" mass="7990">MARKKDTSNRRISPDEIARITSDRLELLDVIRDMVRIEVDKQLKGNLAREKLPDTLGGDSDPPKSDTRKD</sequence>
<dbReference type="Proteomes" id="UP000249300">
    <property type="component" value="Chromosome 1"/>
</dbReference>
<name>A0A0A2FY57_9PORP</name>
<reference evidence="3 5" key="2">
    <citation type="submission" date="2018-06" db="EMBL/GenBank/DDBJ databases">
        <authorList>
            <consortium name="Pathogen Informatics"/>
            <person name="Doyle S."/>
        </authorList>
    </citation>
    <scope>NUCLEOTIDE SEQUENCE [LARGE SCALE GENOMIC DNA]</scope>
    <source>
        <strain evidence="3 5">NCTC12858</strain>
    </source>
</reference>
<evidence type="ECO:0000313" key="2">
    <source>
        <dbReference type="EMBL" id="KGN95911.1"/>
    </source>
</evidence>
<organism evidence="2 4">
    <name type="scientific">Porphyromonas crevioricanis</name>
    <dbReference type="NCBI Taxonomy" id="393921"/>
    <lineage>
        <taxon>Bacteria</taxon>
        <taxon>Pseudomonadati</taxon>
        <taxon>Bacteroidota</taxon>
        <taxon>Bacteroidia</taxon>
        <taxon>Bacteroidales</taxon>
        <taxon>Porphyromonadaceae</taxon>
        <taxon>Porphyromonas</taxon>
    </lineage>
</organism>
<accession>A0A0A2FY57</accession>
<evidence type="ECO:0000313" key="3">
    <source>
        <dbReference type="EMBL" id="SQH73526.1"/>
    </source>
</evidence>
<dbReference type="AlphaFoldDB" id="A0A0A2FY57"/>
<evidence type="ECO:0008006" key="6">
    <source>
        <dbReference type="Google" id="ProtNLM"/>
    </source>
</evidence>
<dbReference type="KEGG" id="pcre:NCTC12858_01387"/>
<evidence type="ECO:0000313" key="4">
    <source>
        <dbReference type="Proteomes" id="UP000030136"/>
    </source>
</evidence>
<reference evidence="2 4" key="1">
    <citation type="submission" date="2014-08" db="EMBL/GenBank/DDBJ databases">
        <title>Porphyromonas crevioricanis strain:COT-253_OH1447 Genome sequencing.</title>
        <authorList>
            <person name="Wallis C."/>
            <person name="Deusch O."/>
            <person name="O'Flynn C."/>
            <person name="Davis I."/>
            <person name="Jospin G."/>
            <person name="Darling A.E."/>
            <person name="Coil D.A."/>
            <person name="Alexiev A."/>
            <person name="Horsfall A."/>
            <person name="Kirkwood N."/>
            <person name="Harris S."/>
            <person name="Eisen J.A."/>
        </authorList>
    </citation>
    <scope>NUCLEOTIDE SEQUENCE [LARGE SCALE GENOMIC DNA]</scope>
    <source>
        <strain evidence="4">COT-253 OH1447</strain>
        <strain evidence="2">COT-253_OH1447</strain>
    </source>
</reference>
<dbReference type="Proteomes" id="UP000030136">
    <property type="component" value="Unassembled WGS sequence"/>
</dbReference>
<dbReference type="EMBL" id="JQJC01000009">
    <property type="protein sequence ID" value="KGN95911.1"/>
    <property type="molecule type" value="Genomic_DNA"/>
</dbReference>
<evidence type="ECO:0000313" key="5">
    <source>
        <dbReference type="Proteomes" id="UP000249300"/>
    </source>
</evidence>
<dbReference type="RefSeq" id="WP_023938416.1">
    <property type="nucleotide sequence ID" value="NZ_FUXH01000004.1"/>
</dbReference>
<feature type="region of interest" description="Disordered" evidence="1">
    <location>
        <begin position="46"/>
        <end position="70"/>
    </location>
</feature>
<evidence type="ECO:0000256" key="1">
    <source>
        <dbReference type="SAM" id="MobiDB-lite"/>
    </source>
</evidence>